<dbReference type="SUPFAM" id="SSF109604">
    <property type="entry name" value="HD-domain/PDEase-like"/>
    <property type="match status" value="1"/>
</dbReference>
<dbReference type="PANTHER" id="PTHR43155:SF2">
    <property type="entry name" value="CYCLIC DI-GMP PHOSPHODIESTERASE PA4108"/>
    <property type="match status" value="1"/>
</dbReference>
<dbReference type="InterPro" id="IPR037522">
    <property type="entry name" value="HD_GYP_dom"/>
</dbReference>
<gene>
    <name evidence="2" type="ORF">S01H1_01259</name>
</gene>
<dbReference type="Pfam" id="PF13487">
    <property type="entry name" value="HD_5"/>
    <property type="match status" value="1"/>
</dbReference>
<name>X0SCF8_9ZZZZ</name>
<evidence type="ECO:0000313" key="2">
    <source>
        <dbReference type="EMBL" id="GAF78748.1"/>
    </source>
</evidence>
<evidence type="ECO:0000259" key="1">
    <source>
        <dbReference type="PROSITE" id="PS51832"/>
    </source>
</evidence>
<feature type="domain" description="HD-GYP" evidence="1">
    <location>
        <begin position="1"/>
        <end position="152"/>
    </location>
</feature>
<dbReference type="CDD" id="cd00077">
    <property type="entry name" value="HDc"/>
    <property type="match status" value="1"/>
</dbReference>
<accession>X0SCF8</accession>
<dbReference type="PANTHER" id="PTHR43155">
    <property type="entry name" value="CYCLIC DI-GMP PHOSPHODIESTERASE PA4108-RELATED"/>
    <property type="match status" value="1"/>
</dbReference>
<dbReference type="PROSITE" id="PS51832">
    <property type="entry name" value="HD_GYP"/>
    <property type="match status" value="1"/>
</dbReference>
<organism evidence="2">
    <name type="scientific">marine sediment metagenome</name>
    <dbReference type="NCBI Taxonomy" id="412755"/>
    <lineage>
        <taxon>unclassified sequences</taxon>
        <taxon>metagenomes</taxon>
        <taxon>ecological metagenomes</taxon>
    </lineage>
</organism>
<dbReference type="EMBL" id="BARS01000531">
    <property type="protein sequence ID" value="GAF78748.1"/>
    <property type="molecule type" value="Genomic_DNA"/>
</dbReference>
<comment type="caution">
    <text evidence="2">The sequence shown here is derived from an EMBL/GenBank/DDBJ whole genome shotgun (WGS) entry which is preliminary data.</text>
</comment>
<dbReference type="InterPro" id="IPR003607">
    <property type="entry name" value="HD/PDEase_dom"/>
</dbReference>
<sequence>SQSQRALRIAGLLHDLGKIGIPDHLLRKPGPLTDTERSVMRQHVLLTERIVGGVPQLTDVLAAAANHHERYDGSGYPRGLKGEEIPLLGRILAIADAFSAMTMDRPYRKALSWSTAVQELRQNTGTQFDPAMVEAFINEVLPQIDQEKAKAA</sequence>
<dbReference type="AlphaFoldDB" id="X0SCF8"/>
<feature type="non-terminal residue" evidence="2">
    <location>
        <position position="1"/>
    </location>
</feature>
<dbReference type="Gene3D" id="1.10.3210.10">
    <property type="entry name" value="Hypothetical protein af1432"/>
    <property type="match status" value="1"/>
</dbReference>
<reference evidence="2" key="1">
    <citation type="journal article" date="2014" name="Front. Microbiol.">
        <title>High frequency of phylogenetically diverse reductive dehalogenase-homologous genes in deep subseafloor sedimentary metagenomes.</title>
        <authorList>
            <person name="Kawai M."/>
            <person name="Futagami T."/>
            <person name="Toyoda A."/>
            <person name="Takaki Y."/>
            <person name="Nishi S."/>
            <person name="Hori S."/>
            <person name="Arai W."/>
            <person name="Tsubouchi T."/>
            <person name="Morono Y."/>
            <person name="Uchiyama I."/>
            <person name="Ito T."/>
            <person name="Fujiyama A."/>
            <person name="Inagaki F."/>
            <person name="Takami H."/>
        </authorList>
    </citation>
    <scope>NUCLEOTIDE SEQUENCE</scope>
    <source>
        <strain evidence="2">Expedition CK06-06</strain>
    </source>
</reference>
<proteinExistence type="predicted"/>
<protein>
    <recommendedName>
        <fullName evidence="1">HD-GYP domain-containing protein</fullName>
    </recommendedName>
</protein>